<sequence length="122" mass="13800">EEKPAFCPTITLSPEFNPKRRTYITSQRETLLLAARLIRWYLTTASAEGWDRCRCMKYPSTGTPNDCATIKACGSGKYRAISIYKNGDIWCEKTDVAIQGPEFHRTCYDLLQDPKPGDLMAA</sequence>
<name>F9G3N1_FUSOF</name>
<comment type="caution">
    <text evidence="1">The sequence shown here is derived from an EMBL/GenBank/DDBJ whole genome shotgun (WGS) entry which is preliminary data.</text>
</comment>
<protein>
    <submittedName>
        <fullName evidence="1">Uncharacterized protein</fullName>
    </submittedName>
</protein>
<dbReference type="EMBL" id="AFQF01003326">
    <property type="protein sequence ID" value="EGU76226.1"/>
    <property type="molecule type" value="Genomic_DNA"/>
</dbReference>
<dbReference type="AlphaFoldDB" id="F9G3N1"/>
<accession>F9G3N1</accession>
<reference evidence="1" key="1">
    <citation type="journal article" date="2012" name="Mol. Plant Microbe Interact.">
        <title>A highly conserved effector in Fusarium oxysporum is required for full virulence on Arabidopsis.</title>
        <authorList>
            <person name="Thatcher L.F."/>
            <person name="Gardiner D.M."/>
            <person name="Kazan K."/>
            <person name="Manners J."/>
        </authorList>
    </citation>
    <scope>NUCLEOTIDE SEQUENCE [LARGE SCALE GENOMIC DNA]</scope>
    <source>
        <strain evidence="1">Fo5176</strain>
    </source>
</reference>
<feature type="non-terminal residue" evidence="1">
    <location>
        <position position="1"/>
    </location>
</feature>
<gene>
    <name evidence="1" type="ORF">FOXB_13263</name>
</gene>
<proteinExistence type="predicted"/>
<organism evidence="1">
    <name type="scientific">Fusarium oxysporum (strain Fo5176)</name>
    <name type="common">Fusarium vascular wilt</name>
    <dbReference type="NCBI Taxonomy" id="660025"/>
    <lineage>
        <taxon>Eukaryota</taxon>
        <taxon>Fungi</taxon>
        <taxon>Dikarya</taxon>
        <taxon>Ascomycota</taxon>
        <taxon>Pezizomycotina</taxon>
        <taxon>Sordariomycetes</taxon>
        <taxon>Hypocreomycetidae</taxon>
        <taxon>Hypocreales</taxon>
        <taxon>Nectriaceae</taxon>
        <taxon>Fusarium</taxon>
        <taxon>Fusarium oxysporum species complex</taxon>
    </lineage>
</organism>
<evidence type="ECO:0000313" key="1">
    <source>
        <dbReference type="EMBL" id="EGU76226.1"/>
    </source>
</evidence>